<protein>
    <submittedName>
        <fullName evidence="2">Uncharacterized protein</fullName>
    </submittedName>
</protein>
<feature type="region of interest" description="Disordered" evidence="1">
    <location>
        <begin position="28"/>
        <end position="81"/>
    </location>
</feature>
<accession>A0A6S7KSC0</accession>
<dbReference type="OrthoDB" id="2016263at2759"/>
<organism evidence="2 3">
    <name type="scientific">Paramuricea clavata</name>
    <name type="common">Red gorgonian</name>
    <name type="synonym">Violescent sea-whip</name>
    <dbReference type="NCBI Taxonomy" id="317549"/>
    <lineage>
        <taxon>Eukaryota</taxon>
        <taxon>Metazoa</taxon>
        <taxon>Cnidaria</taxon>
        <taxon>Anthozoa</taxon>
        <taxon>Octocorallia</taxon>
        <taxon>Malacalcyonacea</taxon>
        <taxon>Plexauridae</taxon>
        <taxon>Paramuricea</taxon>
    </lineage>
</organism>
<gene>
    <name evidence="2" type="ORF">PACLA_8A062096</name>
</gene>
<feature type="non-terminal residue" evidence="2">
    <location>
        <position position="151"/>
    </location>
</feature>
<evidence type="ECO:0000313" key="3">
    <source>
        <dbReference type="Proteomes" id="UP001152795"/>
    </source>
</evidence>
<keyword evidence="3" id="KW-1185">Reference proteome</keyword>
<proteinExistence type="predicted"/>
<dbReference type="EMBL" id="CACRXK020041844">
    <property type="protein sequence ID" value="CAB4045774.1"/>
    <property type="molecule type" value="Genomic_DNA"/>
</dbReference>
<evidence type="ECO:0000313" key="2">
    <source>
        <dbReference type="EMBL" id="CAB4045774.1"/>
    </source>
</evidence>
<sequence>GIQGDTRYRNADQTFFNLVQNELQVTSKPAHTRETLDNRQSKGKSESSVISVDSQGPSIDRDGPSRIIRIPCGDDSTDMVSTGDTVDKLGSARQDYNKHMQMLIERLAAHKFSNPSMEAIVPKPPTRPRSAKRPVSAQRMARITTSHGSLM</sequence>
<feature type="compositionally biased region" description="Polar residues" evidence="1">
    <location>
        <begin position="46"/>
        <end position="57"/>
    </location>
</feature>
<dbReference type="AlphaFoldDB" id="A0A6S7KSC0"/>
<dbReference type="Proteomes" id="UP001152795">
    <property type="component" value="Unassembled WGS sequence"/>
</dbReference>
<feature type="region of interest" description="Disordered" evidence="1">
    <location>
        <begin position="117"/>
        <end position="151"/>
    </location>
</feature>
<comment type="caution">
    <text evidence="2">The sequence shown here is derived from an EMBL/GenBank/DDBJ whole genome shotgun (WGS) entry which is preliminary data.</text>
</comment>
<reference evidence="2" key="1">
    <citation type="submission" date="2020-04" db="EMBL/GenBank/DDBJ databases">
        <authorList>
            <person name="Alioto T."/>
            <person name="Alioto T."/>
            <person name="Gomez Garrido J."/>
        </authorList>
    </citation>
    <scope>NUCLEOTIDE SEQUENCE</scope>
    <source>
        <strain evidence="2">A484AB</strain>
    </source>
</reference>
<name>A0A6S7KSC0_PARCT</name>
<feature type="compositionally biased region" description="Basic and acidic residues" evidence="1">
    <location>
        <begin position="31"/>
        <end position="45"/>
    </location>
</feature>
<evidence type="ECO:0000256" key="1">
    <source>
        <dbReference type="SAM" id="MobiDB-lite"/>
    </source>
</evidence>